<reference evidence="2 3" key="1">
    <citation type="submission" date="2024-08" db="EMBL/GenBank/DDBJ databases">
        <title>Insights into the chromosomal genome structure of Flemingia macrophylla.</title>
        <authorList>
            <person name="Ding Y."/>
            <person name="Zhao Y."/>
            <person name="Bi W."/>
            <person name="Wu M."/>
            <person name="Zhao G."/>
            <person name="Gong Y."/>
            <person name="Li W."/>
            <person name="Zhang P."/>
        </authorList>
    </citation>
    <scope>NUCLEOTIDE SEQUENCE [LARGE SCALE GENOMIC DNA]</scope>
    <source>
        <strain evidence="2">DYQJB</strain>
        <tissue evidence="2">Leaf</tissue>
    </source>
</reference>
<dbReference type="Proteomes" id="UP001603857">
    <property type="component" value="Unassembled WGS sequence"/>
</dbReference>
<comment type="caution">
    <text evidence="2">The sequence shown here is derived from an EMBL/GenBank/DDBJ whole genome shotgun (WGS) entry which is preliminary data.</text>
</comment>
<proteinExistence type="predicted"/>
<dbReference type="EMBL" id="JBGMDY010000004">
    <property type="protein sequence ID" value="KAL2336510.1"/>
    <property type="molecule type" value="Genomic_DNA"/>
</dbReference>
<sequence>MGKRRCEAADKCSVLAQVPSRAHTCHSLQPACAFHSPSSFISCRQFRQPLMNLAAAKRQWSGGVELVGADDDEDDFGDEYDDEEQEFDDDEGMLSLEKMNKWFQKRRELTPSMKSRDEGASGGVEDGVGGAAEDEEALAVVRERQSGRNVVYNNRLCLTHNRLCVTHNRLCEAIIDYALSFLFLCMHAWSEGHAHLFSAASVAFPSNLQQCTRKLQVPLPPFLRSLFRSFPRIQTICIFSFLSA</sequence>
<evidence type="ECO:0000313" key="3">
    <source>
        <dbReference type="Proteomes" id="UP001603857"/>
    </source>
</evidence>
<name>A0ABD1ML22_9FABA</name>
<feature type="region of interest" description="Disordered" evidence="1">
    <location>
        <begin position="110"/>
        <end position="129"/>
    </location>
</feature>
<dbReference type="AlphaFoldDB" id="A0ABD1ML22"/>
<feature type="compositionally biased region" description="Gly residues" evidence="1">
    <location>
        <begin position="120"/>
        <end position="129"/>
    </location>
</feature>
<gene>
    <name evidence="2" type="ORF">Fmac_010956</name>
</gene>
<evidence type="ECO:0000313" key="2">
    <source>
        <dbReference type="EMBL" id="KAL2336510.1"/>
    </source>
</evidence>
<keyword evidence="3" id="KW-1185">Reference proteome</keyword>
<organism evidence="2 3">
    <name type="scientific">Flemingia macrophylla</name>
    <dbReference type="NCBI Taxonomy" id="520843"/>
    <lineage>
        <taxon>Eukaryota</taxon>
        <taxon>Viridiplantae</taxon>
        <taxon>Streptophyta</taxon>
        <taxon>Embryophyta</taxon>
        <taxon>Tracheophyta</taxon>
        <taxon>Spermatophyta</taxon>
        <taxon>Magnoliopsida</taxon>
        <taxon>eudicotyledons</taxon>
        <taxon>Gunneridae</taxon>
        <taxon>Pentapetalae</taxon>
        <taxon>rosids</taxon>
        <taxon>fabids</taxon>
        <taxon>Fabales</taxon>
        <taxon>Fabaceae</taxon>
        <taxon>Papilionoideae</taxon>
        <taxon>50 kb inversion clade</taxon>
        <taxon>NPAAA clade</taxon>
        <taxon>indigoferoid/millettioid clade</taxon>
        <taxon>Phaseoleae</taxon>
        <taxon>Flemingia</taxon>
    </lineage>
</organism>
<evidence type="ECO:0000256" key="1">
    <source>
        <dbReference type="SAM" id="MobiDB-lite"/>
    </source>
</evidence>
<protein>
    <submittedName>
        <fullName evidence="2">Uncharacterized protein</fullName>
    </submittedName>
</protein>
<feature type="compositionally biased region" description="Basic and acidic residues" evidence="1">
    <location>
        <begin position="110"/>
        <end position="119"/>
    </location>
</feature>
<accession>A0ABD1ML22</accession>